<protein>
    <submittedName>
        <fullName evidence="1">Putative chaperone</fullName>
    </submittedName>
</protein>
<sequence length="111" mass="12562">MNNKVEALVEFVARHLACVFDNDEEWNAIPDKDSMDAKTKWEYLQDAREILSYPDLAFIDSDIHSVLCGNCDGSGKYSYDASQDCPYCHGQGVVKQKIESIIPLTEALREE</sequence>
<reference evidence="1" key="1">
    <citation type="submission" date="2020-03" db="EMBL/GenBank/DDBJ databases">
        <title>The deep terrestrial virosphere.</title>
        <authorList>
            <person name="Holmfeldt K."/>
            <person name="Nilsson E."/>
            <person name="Simone D."/>
            <person name="Lopez-Fernandez M."/>
            <person name="Wu X."/>
            <person name="de Brujin I."/>
            <person name="Lundin D."/>
            <person name="Andersson A."/>
            <person name="Bertilsson S."/>
            <person name="Dopson M."/>
        </authorList>
    </citation>
    <scope>NUCLEOTIDE SEQUENCE</scope>
    <source>
        <strain evidence="1">MM415B06883</strain>
    </source>
</reference>
<organism evidence="1">
    <name type="scientific">viral metagenome</name>
    <dbReference type="NCBI Taxonomy" id="1070528"/>
    <lineage>
        <taxon>unclassified sequences</taxon>
        <taxon>metagenomes</taxon>
        <taxon>organismal metagenomes</taxon>
    </lineage>
</organism>
<accession>A0A6M3LWF8</accession>
<dbReference type="EMBL" id="MT143453">
    <property type="protein sequence ID" value="QJA97005.1"/>
    <property type="molecule type" value="Genomic_DNA"/>
</dbReference>
<dbReference type="AlphaFoldDB" id="A0A6M3LWF8"/>
<proteinExistence type="predicted"/>
<evidence type="ECO:0000313" key="1">
    <source>
        <dbReference type="EMBL" id="QJA97005.1"/>
    </source>
</evidence>
<gene>
    <name evidence="1" type="ORF">MM415B06883_0011</name>
</gene>
<dbReference type="InterPro" id="IPR036410">
    <property type="entry name" value="HSP_DnaJ_Cys-rich_dom_sf"/>
</dbReference>
<dbReference type="Gene3D" id="6.20.20.10">
    <property type="match status" value="1"/>
</dbReference>
<name>A0A6M3LWF8_9ZZZZ</name>
<dbReference type="SUPFAM" id="SSF57938">
    <property type="entry name" value="DnaJ/Hsp40 cysteine-rich domain"/>
    <property type="match status" value="1"/>
</dbReference>